<proteinExistence type="predicted"/>
<dbReference type="GeneID" id="34604196"/>
<name>A0A177EXM4_9EURO</name>
<feature type="compositionally biased region" description="Low complexity" evidence="1">
    <location>
        <begin position="265"/>
        <end position="277"/>
    </location>
</feature>
<dbReference type="AlphaFoldDB" id="A0A177EXM4"/>
<dbReference type="Proteomes" id="UP000077002">
    <property type="component" value="Unassembled WGS sequence"/>
</dbReference>
<comment type="caution">
    <text evidence="2">The sequence shown here is derived from an EMBL/GenBank/DDBJ whole genome shotgun (WGS) entry which is preliminary data.</text>
</comment>
<dbReference type="RefSeq" id="XP_022508737.1">
    <property type="nucleotide sequence ID" value="XM_022658996.1"/>
</dbReference>
<feature type="region of interest" description="Disordered" evidence="1">
    <location>
        <begin position="324"/>
        <end position="343"/>
    </location>
</feature>
<evidence type="ECO:0000256" key="1">
    <source>
        <dbReference type="SAM" id="MobiDB-lite"/>
    </source>
</evidence>
<evidence type="ECO:0000313" key="3">
    <source>
        <dbReference type="Proteomes" id="UP000077002"/>
    </source>
</evidence>
<evidence type="ECO:0000313" key="2">
    <source>
        <dbReference type="EMBL" id="OAG36785.1"/>
    </source>
</evidence>
<dbReference type="EMBL" id="LVKK01000084">
    <property type="protein sequence ID" value="OAG36785.1"/>
    <property type="molecule type" value="Genomic_DNA"/>
</dbReference>
<protein>
    <submittedName>
        <fullName evidence="2">Uncharacterized protein</fullName>
    </submittedName>
</protein>
<feature type="compositionally biased region" description="Low complexity" evidence="1">
    <location>
        <begin position="330"/>
        <end position="343"/>
    </location>
</feature>
<feature type="compositionally biased region" description="Polar residues" evidence="1">
    <location>
        <begin position="278"/>
        <end position="299"/>
    </location>
</feature>
<accession>A0A177EXM4</accession>
<organism evidence="2 3">
    <name type="scientific">Fonsecaea monophora</name>
    <dbReference type="NCBI Taxonomy" id="254056"/>
    <lineage>
        <taxon>Eukaryota</taxon>
        <taxon>Fungi</taxon>
        <taxon>Dikarya</taxon>
        <taxon>Ascomycota</taxon>
        <taxon>Pezizomycotina</taxon>
        <taxon>Eurotiomycetes</taxon>
        <taxon>Chaetothyriomycetidae</taxon>
        <taxon>Chaetothyriales</taxon>
        <taxon>Herpotrichiellaceae</taxon>
        <taxon>Fonsecaea</taxon>
    </lineage>
</organism>
<keyword evidence="3" id="KW-1185">Reference proteome</keyword>
<gene>
    <name evidence="2" type="ORF">AYO21_09058</name>
</gene>
<sequence>MEQFRISFSTPNDAIQPLAMLTGRMIDSPSSELEIRYPVQMGNQTHRPVATPMGPAYAFQQATWSPLFDQSRIGFANNNSQTSLSHRQTSNSHAILATIIGRQDIAIFRDTVCSYLRLTSALWTELYNPREYSTAHHLLTRYLCQEYGRLPPDLWRLVNELRDQYDFEHSRFECIDIISSIPIPPDLISGGLEATGHGGRDFVQVLVKVVKQDPRRQFRWHDAFRNAGNFSNHMRNCHAESEYRNRNPAEFLVPDSSPQPSNQGDTTSSVVTSASDSPLTQRRLSQESYGGGNEISNARQDGVRYAGDFTFTTGHNGFQISMSQGVFDESSPGPSGPSGLSTTSLLEALSFDPSNPGSRLVTSQHERNHESCYPLKDEAEYGQFQMMEDQRWKTRRRG</sequence>
<dbReference type="OrthoDB" id="4150293at2759"/>
<feature type="region of interest" description="Disordered" evidence="1">
    <location>
        <begin position="249"/>
        <end position="299"/>
    </location>
</feature>
<reference evidence="2 3" key="1">
    <citation type="submission" date="2016-03" db="EMBL/GenBank/DDBJ databases">
        <title>Draft genome sequence of the Fonsecaea monophora CBS 269.37.</title>
        <authorList>
            <person name="Bombassaro A."/>
            <person name="Vinicius W.A."/>
            <person name="De Hoog S."/>
            <person name="Sun J."/>
            <person name="Souza E.M."/>
            <person name="Raittz R.T."/>
            <person name="Costa F."/>
            <person name="Leao A.C."/>
            <person name="Tadra-Sfeir M.Z."/>
            <person name="Baura V."/>
            <person name="Balsanelli E."/>
            <person name="Pedrosa F.O."/>
            <person name="Moreno L.F."/>
            <person name="Steffens M.B."/>
            <person name="Xi L."/>
            <person name="Bocca A.L."/>
            <person name="Felipe M.S."/>
            <person name="Teixeira M."/>
            <person name="Telles Filho F.Q."/>
            <person name="Azevedo C.M."/>
            <person name="Gomes R."/>
            <person name="Vicente V.A."/>
        </authorList>
    </citation>
    <scope>NUCLEOTIDE SEQUENCE [LARGE SCALE GENOMIC DNA]</scope>
    <source>
        <strain evidence="2 3">CBS 269.37</strain>
    </source>
</reference>